<comment type="caution">
    <text evidence="2">The sequence shown here is derived from an EMBL/GenBank/DDBJ whole genome shotgun (WGS) entry which is preliminary data.</text>
</comment>
<feature type="transmembrane region" description="Helical" evidence="1">
    <location>
        <begin position="139"/>
        <end position="159"/>
    </location>
</feature>
<dbReference type="EMBL" id="JAPFFF010000018">
    <property type="protein sequence ID" value="KAK8860413.1"/>
    <property type="molecule type" value="Genomic_DNA"/>
</dbReference>
<reference evidence="2 3" key="1">
    <citation type="submission" date="2024-04" db="EMBL/GenBank/DDBJ databases">
        <title>Tritrichomonas musculus Genome.</title>
        <authorList>
            <person name="Alves-Ferreira E."/>
            <person name="Grigg M."/>
            <person name="Lorenzi H."/>
            <person name="Galac M."/>
        </authorList>
    </citation>
    <scope>NUCLEOTIDE SEQUENCE [LARGE SCALE GENOMIC DNA]</scope>
    <source>
        <strain evidence="2 3">EAF2021</strain>
    </source>
</reference>
<evidence type="ECO:0000313" key="3">
    <source>
        <dbReference type="Proteomes" id="UP001470230"/>
    </source>
</evidence>
<proteinExistence type="predicted"/>
<evidence type="ECO:0000256" key="1">
    <source>
        <dbReference type="SAM" id="Phobius"/>
    </source>
</evidence>
<keyword evidence="1" id="KW-0812">Transmembrane</keyword>
<organism evidence="2 3">
    <name type="scientific">Tritrichomonas musculus</name>
    <dbReference type="NCBI Taxonomy" id="1915356"/>
    <lineage>
        <taxon>Eukaryota</taxon>
        <taxon>Metamonada</taxon>
        <taxon>Parabasalia</taxon>
        <taxon>Tritrichomonadida</taxon>
        <taxon>Tritrichomonadidae</taxon>
        <taxon>Tritrichomonas</taxon>
    </lineage>
</organism>
<sequence length="308" mass="35439">MLFTIELPKDFHQILSAGVTSSFDNFERTGIILWDNGHERSSQQLKDSLKNATTNFILSISIVIVIFLFISILLQLYSIYRLYTYSKIKAAKERVTPYTYFKMKLSYWEPVTLLININSLVSMLIYLLCGQNISEILPWPHFLLSWASFIHPFIIFRYLQLNPSTFIVVRMIANASITLMQFLVGCLPFFFAFLVLGVSCFGWYSPIICSAREGAKLLIASSYGDYLLDGYDGLTDFADKDEIIPSAYLTIWIFNGLGIWFYVVLAILQAALIEEVHKARDEEIEEGADEEKMEAEDPLPWFQFVIDR</sequence>
<dbReference type="PANTHER" id="PTHR12127">
    <property type="entry name" value="MUCOLIPIN"/>
    <property type="match status" value="1"/>
</dbReference>
<dbReference type="Proteomes" id="UP001470230">
    <property type="component" value="Unassembled WGS sequence"/>
</dbReference>
<accession>A0ABR2ICL6</accession>
<gene>
    <name evidence="2" type="ORF">M9Y10_012078</name>
</gene>
<keyword evidence="1" id="KW-1133">Transmembrane helix</keyword>
<dbReference type="InterPro" id="IPR039031">
    <property type="entry name" value="Mucolipin"/>
</dbReference>
<protein>
    <submittedName>
        <fullName evidence="2">Uncharacterized protein</fullName>
    </submittedName>
</protein>
<keyword evidence="1" id="KW-0472">Membrane</keyword>
<keyword evidence="3" id="KW-1185">Reference proteome</keyword>
<name>A0ABR2ICL6_9EUKA</name>
<dbReference type="PANTHER" id="PTHR12127:SF7">
    <property type="entry name" value="SD02261P"/>
    <property type="match status" value="1"/>
</dbReference>
<feature type="transmembrane region" description="Helical" evidence="1">
    <location>
        <begin position="249"/>
        <end position="273"/>
    </location>
</feature>
<feature type="transmembrane region" description="Helical" evidence="1">
    <location>
        <begin position="111"/>
        <end position="133"/>
    </location>
</feature>
<evidence type="ECO:0000313" key="2">
    <source>
        <dbReference type="EMBL" id="KAK8860413.1"/>
    </source>
</evidence>
<feature type="transmembrane region" description="Helical" evidence="1">
    <location>
        <begin position="179"/>
        <end position="204"/>
    </location>
</feature>
<feature type="transmembrane region" description="Helical" evidence="1">
    <location>
        <begin position="56"/>
        <end position="80"/>
    </location>
</feature>